<evidence type="ECO:0000313" key="1">
    <source>
        <dbReference type="EMBL" id="GGC49418.1"/>
    </source>
</evidence>
<gene>
    <name evidence="2" type="ORF">C9994_14255</name>
    <name evidence="1" type="ORF">GCM10011506_38800</name>
</gene>
<protein>
    <recommendedName>
        <fullName evidence="5">Phage tail protein</fullName>
    </recommendedName>
</protein>
<keyword evidence="4" id="KW-1185">Reference proteome</keyword>
<dbReference type="Proteomes" id="UP000636010">
    <property type="component" value="Unassembled WGS sequence"/>
</dbReference>
<evidence type="ECO:0000313" key="4">
    <source>
        <dbReference type="Proteomes" id="UP000636010"/>
    </source>
</evidence>
<accession>A0A2T4DEP5</accession>
<dbReference type="EMBL" id="BMEC01000014">
    <property type="protein sequence ID" value="GGC49418.1"/>
    <property type="molecule type" value="Genomic_DNA"/>
</dbReference>
<dbReference type="EMBL" id="PYVU01000243">
    <property type="protein sequence ID" value="PTB92329.1"/>
    <property type="molecule type" value="Genomic_DNA"/>
</dbReference>
<dbReference type="Proteomes" id="UP000240608">
    <property type="component" value="Unassembled WGS sequence"/>
</dbReference>
<comment type="caution">
    <text evidence="2">The sequence shown here is derived from an EMBL/GenBank/DDBJ whole genome shotgun (WGS) entry which is preliminary data.</text>
</comment>
<dbReference type="Pfam" id="PF17642">
    <property type="entry name" value="TssD"/>
    <property type="match status" value="1"/>
</dbReference>
<dbReference type="InterPro" id="IPR041408">
    <property type="entry name" value="Hcp_Tssd"/>
</dbReference>
<dbReference type="GO" id="GO:0033104">
    <property type="term" value="C:type VI protein secretion system complex"/>
    <property type="evidence" value="ECO:0007669"/>
    <property type="project" value="InterPro"/>
</dbReference>
<reference evidence="4" key="3">
    <citation type="journal article" date="2019" name="Int. J. Syst. Evol. Microbiol.">
        <title>The Global Catalogue of Microorganisms (GCM) 10K type strain sequencing project: providing services to taxonomists for standard genome sequencing and annotation.</title>
        <authorList>
            <consortium name="The Broad Institute Genomics Platform"/>
            <consortium name="The Broad Institute Genome Sequencing Center for Infectious Disease"/>
            <person name="Wu L."/>
            <person name="Ma J."/>
        </authorList>
    </citation>
    <scope>NUCLEOTIDE SEQUENCE [LARGE SCALE GENOMIC DNA]</scope>
    <source>
        <strain evidence="4">CGMCC 1.10832</strain>
    </source>
</reference>
<evidence type="ECO:0000313" key="2">
    <source>
        <dbReference type="EMBL" id="PTB92329.1"/>
    </source>
</evidence>
<dbReference type="AlphaFoldDB" id="A0A2T4DEP5"/>
<name>A0A2T4DEP5_9BACT</name>
<sequence>MAFSQRTETNYDIELRLFSEGKKHSYALENVSYYFSANYNTDSVFTEKSDVIVGLNCNLSDKLDKFLLNWMAQSPKYLSGEVVVIDVFTGEERRKLEFSKAIVSSQSESFMKGQSYGYGSDLVLSFKELTIDGVAITN</sequence>
<evidence type="ECO:0000313" key="3">
    <source>
        <dbReference type="Proteomes" id="UP000240608"/>
    </source>
</evidence>
<reference evidence="1" key="4">
    <citation type="submission" date="2024-05" db="EMBL/GenBank/DDBJ databases">
        <authorList>
            <person name="Sun Q."/>
            <person name="Zhou Y."/>
        </authorList>
    </citation>
    <scope>NUCLEOTIDE SEQUENCE</scope>
    <source>
        <strain evidence="1">CGMCC 1.10832</strain>
    </source>
</reference>
<evidence type="ECO:0008006" key="5">
    <source>
        <dbReference type="Google" id="ProtNLM"/>
    </source>
</evidence>
<reference evidence="2 3" key="2">
    <citation type="submission" date="2018-03" db="EMBL/GenBank/DDBJ databases">
        <title>Cross-interface Injection: A General Nanoliter Liquid Handling Method Applied to Single Cells Genome Amplification Automated Nanoliter Liquid Handling Applied to Single Cell Multiple Displacement Amplification.</title>
        <authorList>
            <person name="Yun J."/>
            <person name="Xu P."/>
            <person name="Xu J."/>
            <person name="Dai X."/>
            <person name="Wang Y."/>
            <person name="Zheng X."/>
            <person name="Cao C."/>
            <person name="Yi Q."/>
            <person name="Zhu Y."/>
            <person name="Wang L."/>
            <person name="Dong Z."/>
            <person name="Huang Y."/>
            <person name="Huang L."/>
            <person name="Du W."/>
        </authorList>
    </citation>
    <scope>NUCLEOTIDE SEQUENCE [LARGE SCALE GENOMIC DNA]</scope>
    <source>
        <strain evidence="2 3">Z-D1-2</strain>
    </source>
</reference>
<reference evidence="1" key="1">
    <citation type="journal article" date="2014" name="Int. J. Syst. Evol. Microbiol.">
        <title>Complete genome of a new Firmicutes species belonging to the dominant human colonic microbiota ('Ruminococcus bicirculans') reveals two chromosomes and a selective capacity to utilize plant glucans.</title>
        <authorList>
            <consortium name="NISC Comparative Sequencing Program"/>
            <person name="Wegmann U."/>
            <person name="Louis P."/>
            <person name="Goesmann A."/>
            <person name="Henrissat B."/>
            <person name="Duncan S.H."/>
            <person name="Flint H.J."/>
        </authorList>
    </citation>
    <scope>NUCLEOTIDE SEQUENCE</scope>
    <source>
        <strain evidence="1">CGMCC 1.10832</strain>
    </source>
</reference>
<organism evidence="2 3">
    <name type="scientific">Marivirga lumbricoides</name>
    <dbReference type="NCBI Taxonomy" id="1046115"/>
    <lineage>
        <taxon>Bacteria</taxon>
        <taxon>Pseudomonadati</taxon>
        <taxon>Bacteroidota</taxon>
        <taxon>Cytophagia</taxon>
        <taxon>Cytophagales</taxon>
        <taxon>Marivirgaceae</taxon>
        <taxon>Marivirga</taxon>
    </lineage>
</organism>
<proteinExistence type="predicted"/>